<accession>A0A6L8W8T2</accession>
<evidence type="ECO:0000259" key="2">
    <source>
        <dbReference type="Pfam" id="PF04909"/>
    </source>
</evidence>
<organism evidence="3 4">
    <name type="scientific">Sneathiella litorea</name>
    <dbReference type="NCBI Taxonomy" id="2606216"/>
    <lineage>
        <taxon>Bacteria</taxon>
        <taxon>Pseudomonadati</taxon>
        <taxon>Pseudomonadota</taxon>
        <taxon>Alphaproteobacteria</taxon>
        <taxon>Sneathiellales</taxon>
        <taxon>Sneathiellaceae</taxon>
        <taxon>Sneathiella</taxon>
    </lineage>
</organism>
<dbReference type="InterPro" id="IPR032466">
    <property type="entry name" value="Metal_Hydrolase"/>
</dbReference>
<proteinExistence type="inferred from homology"/>
<dbReference type="GO" id="GO:0016787">
    <property type="term" value="F:hydrolase activity"/>
    <property type="evidence" value="ECO:0007669"/>
    <property type="project" value="UniProtKB-KW"/>
</dbReference>
<evidence type="ECO:0000313" key="3">
    <source>
        <dbReference type="EMBL" id="MZR31548.1"/>
    </source>
</evidence>
<dbReference type="InterPro" id="IPR006680">
    <property type="entry name" value="Amidohydro-rel"/>
</dbReference>
<evidence type="ECO:0000313" key="4">
    <source>
        <dbReference type="Proteomes" id="UP000476030"/>
    </source>
</evidence>
<protein>
    <submittedName>
        <fullName evidence="3">Amidohydrolase family protein</fullName>
    </submittedName>
</protein>
<dbReference type="SUPFAM" id="SSF51556">
    <property type="entry name" value="Metallo-dependent hydrolases"/>
    <property type="match status" value="1"/>
</dbReference>
<name>A0A6L8W8T2_9PROT</name>
<keyword evidence="3" id="KW-0378">Hydrolase</keyword>
<dbReference type="Gene3D" id="3.20.20.140">
    <property type="entry name" value="Metal-dependent hydrolases"/>
    <property type="match status" value="1"/>
</dbReference>
<dbReference type="Pfam" id="PF04909">
    <property type="entry name" value="Amidohydro_2"/>
    <property type="match status" value="1"/>
</dbReference>
<dbReference type="EMBL" id="WTUW01000002">
    <property type="protein sequence ID" value="MZR31548.1"/>
    <property type="molecule type" value="Genomic_DNA"/>
</dbReference>
<keyword evidence="4" id="KW-1185">Reference proteome</keyword>
<gene>
    <name evidence="3" type="ORF">GQE98_12980</name>
</gene>
<dbReference type="RefSeq" id="WP_161316044.1">
    <property type="nucleotide sequence ID" value="NZ_WTUW01000002.1"/>
</dbReference>
<dbReference type="PANTHER" id="PTHR43569:SF1">
    <property type="entry name" value="BLL3371 PROTEIN"/>
    <property type="match status" value="1"/>
</dbReference>
<comment type="caution">
    <text evidence="3">The sequence shown here is derived from an EMBL/GenBank/DDBJ whole genome shotgun (WGS) entry which is preliminary data.</text>
</comment>
<evidence type="ECO:0000256" key="1">
    <source>
        <dbReference type="ARBA" id="ARBA00038310"/>
    </source>
</evidence>
<dbReference type="PANTHER" id="PTHR43569">
    <property type="entry name" value="AMIDOHYDROLASE"/>
    <property type="match status" value="1"/>
</dbReference>
<dbReference type="InterPro" id="IPR052350">
    <property type="entry name" value="Metallo-dep_Lactonases"/>
</dbReference>
<dbReference type="Proteomes" id="UP000476030">
    <property type="component" value="Unassembled WGS sequence"/>
</dbReference>
<feature type="domain" description="Amidohydrolase-related" evidence="2">
    <location>
        <begin position="26"/>
        <end position="339"/>
    </location>
</feature>
<comment type="similarity">
    <text evidence="1">Belongs to the metallo-dependent hydrolases superfamily.</text>
</comment>
<reference evidence="3 4" key="1">
    <citation type="submission" date="2019-12" db="EMBL/GenBank/DDBJ databases">
        <title>Snethiella sp. nov. sp. isolated from sea sand.</title>
        <authorList>
            <person name="Kim J."/>
            <person name="Jeong S.E."/>
            <person name="Jung H.S."/>
            <person name="Jeon C.O."/>
        </authorList>
    </citation>
    <scope>NUCLEOTIDE SEQUENCE [LARGE SCALE GENOMIC DNA]</scope>
    <source>
        <strain evidence="3 4">DP05</strain>
    </source>
</reference>
<sequence>MITPPTNHDWLNLTVEETLEPDLPICDPHHHLWEFRPLRASHKYLLDEILSDIYSGHNIVSTVFIECGAMYRSTGPEEMKPVGETEFVNGIAAMSASGLYGDARVAAGIVGSADLMLGDAVAPVLDAHIAAGGGRFRGIRHRAPWDASDEVPNSQPTTIENLYLNDRFRQGFATLAPRNLSFEGWCYHPQIPQLTDLARAFPDTTIILNHFGGPLGIGPYKGKQDEYFPAWKKAITDLASCPNVVAKLGGLAMEINGYDWHLNDRPPSSLDLMEATRRFYEHTIEQFGSDRCMFESNFPVDKVSCSYNILWNSFKRLTANYSDSEKADLFHDTASRVYRVD</sequence>
<dbReference type="AlphaFoldDB" id="A0A6L8W8T2"/>